<gene>
    <name evidence="2" type="ORF">MRAB57_3636</name>
</gene>
<feature type="region of interest" description="Disordered" evidence="1">
    <location>
        <begin position="35"/>
        <end position="63"/>
    </location>
</feature>
<evidence type="ECO:0000313" key="2">
    <source>
        <dbReference type="EMBL" id="SPM35805.1"/>
    </source>
</evidence>
<evidence type="ECO:0000256" key="1">
    <source>
        <dbReference type="SAM" id="MobiDB-lite"/>
    </source>
</evidence>
<dbReference type="AlphaFoldDB" id="A0A2U3NWH2"/>
<accession>A0A2U3NWH2</accession>
<organism evidence="2 3">
    <name type="scientific">Mycobacterium rhizamassiliense</name>
    <dbReference type="NCBI Taxonomy" id="1841860"/>
    <lineage>
        <taxon>Bacteria</taxon>
        <taxon>Bacillati</taxon>
        <taxon>Actinomycetota</taxon>
        <taxon>Actinomycetes</taxon>
        <taxon>Mycobacteriales</taxon>
        <taxon>Mycobacteriaceae</taxon>
        <taxon>Mycobacterium</taxon>
    </lineage>
</organism>
<dbReference type="STRING" id="1841860.GCA_900157375_03638"/>
<dbReference type="Proteomes" id="UP000240988">
    <property type="component" value="Unassembled WGS sequence"/>
</dbReference>
<proteinExistence type="predicted"/>
<reference evidence="2 3" key="1">
    <citation type="submission" date="2017-01" db="EMBL/GenBank/DDBJ databases">
        <authorList>
            <consortium name="Urmite Genomes"/>
        </authorList>
    </citation>
    <scope>NUCLEOTIDE SEQUENCE [LARGE SCALE GENOMIC DNA]</scope>
    <source>
        <strain evidence="2 3">AB57</strain>
    </source>
</reference>
<protein>
    <submittedName>
        <fullName evidence="2">Uncharacterized protein</fullName>
    </submittedName>
</protein>
<sequence>MDHTPVAQSPKVPNSQQEAQATVLQYLQKTVNGLPPGTVLDSSDAQGGSNLGCDDNYTGPGPGPTEYTAALHVIGPQGIRPADLITRTGQLWQSWNVTVMERDGFEKPNRFAYAPDGYRLQIEAAYPANYSPTLTVISPCFAGNLRKDDIPFPKVIRQSPPGS</sequence>
<keyword evidence="3" id="KW-1185">Reference proteome</keyword>
<evidence type="ECO:0000313" key="3">
    <source>
        <dbReference type="Proteomes" id="UP000240988"/>
    </source>
</evidence>
<name>A0A2U3NWH2_9MYCO</name>
<dbReference type="EMBL" id="FUFA01000004">
    <property type="protein sequence ID" value="SPM35805.1"/>
    <property type="molecule type" value="Genomic_DNA"/>
</dbReference>